<accession>A0A6A4I8M2</accession>
<dbReference type="EMBL" id="ML769398">
    <property type="protein sequence ID" value="KAE9406956.1"/>
    <property type="molecule type" value="Genomic_DNA"/>
</dbReference>
<proteinExistence type="predicted"/>
<sequence>MIWMRTCSFSLRITIFCRFTCIISLASPFFDTFIASSFDFVPGFCDDARVPNVTLRRVFTSIRTRSPYNSQMLEKQKQATNTFTDGSISKPGGSIADRMKALQNSGLSISTSKSNKRLSKDAAVDCPHDSSFQPTLMFTNGDLNEEQLKTVVQGLWMCGMDANTKCAENARKLFKMCPSLINPLNATESVWLVDASIDADTEGKEEKHGRYAANSQGKYFVVHRLYNST</sequence>
<name>A0A6A4I8M2_9AGAR</name>
<organism evidence="1 2">
    <name type="scientific">Gymnopus androsaceus JB14</name>
    <dbReference type="NCBI Taxonomy" id="1447944"/>
    <lineage>
        <taxon>Eukaryota</taxon>
        <taxon>Fungi</taxon>
        <taxon>Dikarya</taxon>
        <taxon>Basidiomycota</taxon>
        <taxon>Agaricomycotina</taxon>
        <taxon>Agaricomycetes</taxon>
        <taxon>Agaricomycetidae</taxon>
        <taxon>Agaricales</taxon>
        <taxon>Marasmiineae</taxon>
        <taxon>Omphalotaceae</taxon>
        <taxon>Gymnopus</taxon>
    </lineage>
</organism>
<evidence type="ECO:0000313" key="1">
    <source>
        <dbReference type="EMBL" id="KAE9406956.1"/>
    </source>
</evidence>
<dbReference type="Proteomes" id="UP000799118">
    <property type="component" value="Unassembled WGS sequence"/>
</dbReference>
<protein>
    <submittedName>
        <fullName evidence="1">Uncharacterized protein</fullName>
    </submittedName>
</protein>
<evidence type="ECO:0000313" key="2">
    <source>
        <dbReference type="Proteomes" id="UP000799118"/>
    </source>
</evidence>
<keyword evidence="2" id="KW-1185">Reference proteome</keyword>
<dbReference type="AlphaFoldDB" id="A0A6A4I8M2"/>
<gene>
    <name evidence="1" type="ORF">BT96DRAFT_986904</name>
</gene>
<reference evidence="1" key="1">
    <citation type="journal article" date="2019" name="Environ. Microbiol.">
        <title>Fungal ecological strategies reflected in gene transcription - a case study of two litter decomposers.</title>
        <authorList>
            <person name="Barbi F."/>
            <person name="Kohler A."/>
            <person name="Barry K."/>
            <person name="Baskaran P."/>
            <person name="Daum C."/>
            <person name="Fauchery L."/>
            <person name="Ihrmark K."/>
            <person name="Kuo A."/>
            <person name="LaButti K."/>
            <person name="Lipzen A."/>
            <person name="Morin E."/>
            <person name="Grigoriev I.V."/>
            <person name="Henrissat B."/>
            <person name="Lindahl B."/>
            <person name="Martin F."/>
        </authorList>
    </citation>
    <scope>NUCLEOTIDE SEQUENCE</scope>
    <source>
        <strain evidence="1">JB14</strain>
    </source>
</reference>